<dbReference type="RefSeq" id="WP_239451188.1">
    <property type="nucleotide sequence ID" value="NZ_CP009516.1"/>
</dbReference>
<gene>
    <name evidence="2" type="ORF">MSHOH_0632</name>
</gene>
<dbReference type="PANTHER" id="PTHR43617:SF34">
    <property type="entry name" value="PUTATIVE-RELATED"/>
    <property type="match status" value="1"/>
</dbReference>
<dbReference type="AlphaFoldDB" id="A0A0E3WU12"/>
<dbReference type="Pfam" id="PF00583">
    <property type="entry name" value="Acetyltransf_1"/>
    <property type="match status" value="1"/>
</dbReference>
<evidence type="ECO:0000313" key="3">
    <source>
        <dbReference type="Proteomes" id="UP000033101"/>
    </source>
</evidence>
<dbReference type="STRING" id="1434110.MSHOH_0632"/>
<protein>
    <submittedName>
        <fullName evidence="2">GCN5-related N-acetyltransferase</fullName>
    </submittedName>
</protein>
<organism evidence="2 3">
    <name type="scientific">Methanosarcina horonobensis HB-1 = JCM 15518</name>
    <dbReference type="NCBI Taxonomy" id="1434110"/>
    <lineage>
        <taxon>Archaea</taxon>
        <taxon>Methanobacteriati</taxon>
        <taxon>Methanobacteriota</taxon>
        <taxon>Stenosarchaea group</taxon>
        <taxon>Methanomicrobia</taxon>
        <taxon>Methanosarcinales</taxon>
        <taxon>Methanosarcinaceae</taxon>
        <taxon>Methanosarcina</taxon>
    </lineage>
</organism>
<dbReference type="GeneID" id="24829776"/>
<dbReference type="SUPFAM" id="SSF55729">
    <property type="entry name" value="Acyl-CoA N-acyltransferases (Nat)"/>
    <property type="match status" value="1"/>
</dbReference>
<keyword evidence="3" id="KW-1185">Reference proteome</keyword>
<dbReference type="Gene3D" id="3.40.630.30">
    <property type="match status" value="1"/>
</dbReference>
<keyword evidence="2" id="KW-0808">Transferase</keyword>
<evidence type="ECO:0000259" key="1">
    <source>
        <dbReference type="PROSITE" id="PS51186"/>
    </source>
</evidence>
<dbReference type="Proteomes" id="UP000033101">
    <property type="component" value="Chromosome"/>
</dbReference>
<evidence type="ECO:0000313" key="2">
    <source>
        <dbReference type="EMBL" id="AKB77115.1"/>
    </source>
</evidence>
<name>A0A0E3WU12_9EURY</name>
<dbReference type="CDD" id="cd04301">
    <property type="entry name" value="NAT_SF"/>
    <property type="match status" value="1"/>
</dbReference>
<dbReference type="InterPro" id="IPR050276">
    <property type="entry name" value="MshD_Acetyltransferase"/>
</dbReference>
<dbReference type="GO" id="GO:0016747">
    <property type="term" value="F:acyltransferase activity, transferring groups other than amino-acyl groups"/>
    <property type="evidence" value="ECO:0007669"/>
    <property type="project" value="InterPro"/>
</dbReference>
<dbReference type="PANTHER" id="PTHR43617">
    <property type="entry name" value="L-AMINO ACID N-ACETYLTRANSFERASE"/>
    <property type="match status" value="1"/>
</dbReference>
<dbReference type="HOGENOM" id="CLU_013985_8_0_2"/>
<dbReference type="InterPro" id="IPR016181">
    <property type="entry name" value="Acyl_CoA_acyltransferase"/>
</dbReference>
<dbReference type="PATRIC" id="fig|1434110.4.peg.768"/>
<dbReference type="KEGG" id="mhor:MSHOH_0632"/>
<dbReference type="PROSITE" id="PS51186">
    <property type="entry name" value="GNAT"/>
    <property type="match status" value="1"/>
</dbReference>
<dbReference type="InterPro" id="IPR000182">
    <property type="entry name" value="GNAT_dom"/>
</dbReference>
<dbReference type="EMBL" id="CP009516">
    <property type="protein sequence ID" value="AKB77115.1"/>
    <property type="molecule type" value="Genomic_DNA"/>
</dbReference>
<proteinExistence type="predicted"/>
<reference evidence="2 3" key="1">
    <citation type="submission" date="2014-07" db="EMBL/GenBank/DDBJ databases">
        <title>Methanogenic archaea and the global carbon cycle.</title>
        <authorList>
            <person name="Henriksen J.R."/>
            <person name="Luke J."/>
            <person name="Reinhart S."/>
            <person name="Benedict M.N."/>
            <person name="Youngblut N.D."/>
            <person name="Metcalf M.E."/>
            <person name="Whitaker R.J."/>
            <person name="Metcalf W.W."/>
        </authorList>
    </citation>
    <scope>NUCLEOTIDE SEQUENCE [LARGE SCALE GENOMIC DNA]</scope>
    <source>
        <strain evidence="2 3">HB-1</strain>
    </source>
</reference>
<feature type="domain" description="N-acetyltransferase" evidence="1">
    <location>
        <begin position="68"/>
        <end position="200"/>
    </location>
</feature>
<accession>A0A0E3WU12</accession>
<sequence length="200" mass="23809">MHRVLDYRKIDPKIIQKLFWIDYLKVAYMEFRRAQITKSIVYLTGMKRILRDNFGILLLKGWKQLDKGSIVLVDDHVIPEILRIQSEEFQNKSEKDIVRHSKCSREIFYVIKNQNKVIGYCIYYLKPKISFKSFKRQAVIYSIATDRNFRCKGFAERLLKESIKEMKLNRISLIFLYVSVNNVPAIKLYNKTGFVIVEQT</sequence>